<dbReference type="GeneID" id="46984242"/>
<keyword evidence="4" id="KW-1185">Reference proteome</keyword>
<keyword evidence="1" id="KW-0472">Membrane</keyword>
<organism evidence="3 5">
    <name type="scientific">Xanthomonas perforans</name>
    <dbReference type="NCBI Taxonomy" id="442694"/>
    <lineage>
        <taxon>Bacteria</taxon>
        <taxon>Pseudomonadati</taxon>
        <taxon>Pseudomonadota</taxon>
        <taxon>Gammaproteobacteria</taxon>
        <taxon>Lysobacterales</taxon>
        <taxon>Lysobacteraceae</taxon>
        <taxon>Xanthomonas</taxon>
    </lineage>
</organism>
<evidence type="ECO:0000256" key="1">
    <source>
        <dbReference type="SAM" id="Phobius"/>
    </source>
</evidence>
<evidence type="ECO:0000313" key="2">
    <source>
        <dbReference type="EMBL" id="KLC01676.1"/>
    </source>
</evidence>
<sequence length="62" mass="7045">MNLYSVLVWLTAACFTVAVVNIIVSRHAVTLGLLTPFEYRKRVAIMVFGLLTLCMGLWWLKT</sequence>
<dbReference type="EMBL" id="JAAGYU010000061">
    <property type="protein sequence ID" value="NEL77368.1"/>
    <property type="molecule type" value="Genomic_DNA"/>
</dbReference>
<dbReference type="RefSeq" id="WP_005998076.1">
    <property type="nucleotide sequence ID" value="NZ_CP116306.1"/>
</dbReference>
<accession>A0A6P0FH38</accession>
<evidence type="ECO:0000313" key="4">
    <source>
        <dbReference type="Proteomes" id="UP000035369"/>
    </source>
</evidence>
<feature type="transmembrane region" description="Helical" evidence="1">
    <location>
        <begin position="6"/>
        <end position="23"/>
    </location>
</feature>
<dbReference type="AlphaFoldDB" id="A0A6P0FH38"/>
<dbReference type="EMBL" id="JZUY01000053">
    <property type="protein sequence ID" value="KLC01676.1"/>
    <property type="molecule type" value="Genomic_DNA"/>
</dbReference>
<feature type="transmembrane region" description="Helical" evidence="1">
    <location>
        <begin position="43"/>
        <end position="60"/>
    </location>
</feature>
<dbReference type="Proteomes" id="UP000471082">
    <property type="component" value="Unassembled WGS sequence"/>
</dbReference>
<keyword evidence="1" id="KW-0812">Transmembrane</keyword>
<gene>
    <name evidence="3" type="ORF">G3W61_14090</name>
    <name evidence="2" type="ORF">XP315_21725</name>
</gene>
<protein>
    <submittedName>
        <fullName evidence="3">Uncharacterized protein</fullName>
    </submittedName>
</protein>
<keyword evidence="1" id="KW-1133">Transmembrane helix</keyword>
<reference evidence="2 4" key="1">
    <citation type="submission" date="2015-02" db="EMBL/GenBank/DDBJ databases">
        <title>Whole genome sequencing of multiple isolates of three species of pepper and tomato-infecting xanthomonads reveals genetic diversity in field strains and pinpoints effectors responsible for host specificity.</title>
        <authorList>
            <person name="Schwartz A."/>
            <person name="Dahlbeck D."/>
            <person name="Staskawicz B."/>
            <person name="Bart R."/>
            <person name="Potnis N."/>
            <person name="Minsavage G."/>
            <person name="Timilsina S."/>
            <person name="Goss E."/>
            <person name="Jones J."/>
            <person name="Vallad G."/>
            <person name="Barak J."/>
            <person name="Miller S."/>
            <person name="Ritchie D."/>
            <person name="Martins J.Jr."/>
            <person name="Patane J.S."/>
            <person name="Setubal J.C."/>
        </authorList>
    </citation>
    <scope>NUCLEOTIDE SEQUENCE [LARGE SCALE GENOMIC DNA]</scope>
    <source>
        <strain evidence="2 4">Xp3-15</strain>
    </source>
</reference>
<comment type="caution">
    <text evidence="3">The sequence shown here is derived from an EMBL/GenBank/DDBJ whole genome shotgun (WGS) entry which is preliminary data.</text>
</comment>
<name>A0A6P0FH38_XANPE</name>
<proteinExistence type="predicted"/>
<evidence type="ECO:0000313" key="3">
    <source>
        <dbReference type="EMBL" id="NEL77368.1"/>
    </source>
</evidence>
<evidence type="ECO:0000313" key="5">
    <source>
        <dbReference type="Proteomes" id="UP000471082"/>
    </source>
</evidence>
<dbReference type="Proteomes" id="UP000035369">
    <property type="component" value="Unassembled WGS sequence"/>
</dbReference>
<reference evidence="3 5" key="2">
    <citation type="submission" date="2019-11" db="EMBL/GenBank/DDBJ databases">
        <title>Genome-resolved metagenomics to study the prevalence of co-infection and intraspecific heterogeneity among plant pathogen metapopulations.</title>
        <authorList>
            <person name="Newberry E."/>
            <person name="Bhandari R."/>
            <person name="Kemble J."/>
            <person name="Sikora E."/>
            <person name="Potnis N."/>
        </authorList>
    </citation>
    <scope>NUCLEOTIDE SEQUENCE [LARGE SCALE GENOMIC DNA]</scope>
    <source>
        <strain evidence="3">Xp_Tom_Tuscaloosa_18b</strain>
    </source>
</reference>